<dbReference type="Proteomes" id="UP001318040">
    <property type="component" value="Chromosome 24"/>
</dbReference>
<evidence type="ECO:0000256" key="4">
    <source>
        <dbReference type="ARBA" id="ARBA00022729"/>
    </source>
</evidence>
<comment type="subcellular location">
    <subcellularLocation>
        <location evidence="1">Membrane</location>
        <topology evidence="1">Multi-pass membrane protein</topology>
    </subcellularLocation>
</comment>
<evidence type="ECO:0000256" key="2">
    <source>
        <dbReference type="ARBA" id="ARBA00008199"/>
    </source>
</evidence>
<evidence type="ECO:0000256" key="8">
    <source>
        <dbReference type="SAM" id="SignalP"/>
    </source>
</evidence>
<evidence type="ECO:0000313" key="9">
    <source>
        <dbReference type="Proteomes" id="UP001318040"/>
    </source>
</evidence>
<feature type="transmembrane region" description="Helical" evidence="7">
    <location>
        <begin position="205"/>
        <end position="227"/>
    </location>
</feature>
<feature type="transmembrane region" description="Helical" evidence="7">
    <location>
        <begin position="171"/>
        <end position="193"/>
    </location>
</feature>
<dbReference type="CTD" id="100507421"/>
<evidence type="ECO:0000256" key="6">
    <source>
        <dbReference type="ARBA" id="ARBA00023136"/>
    </source>
</evidence>
<keyword evidence="9" id="KW-1185">Reference proteome</keyword>
<protein>
    <submittedName>
        <fullName evidence="10">Transmembrane protein 178B</fullName>
    </submittedName>
</protein>
<dbReference type="AlphaFoldDB" id="A0AAJ7TDY6"/>
<feature type="chain" id="PRO_5042573877" evidence="8">
    <location>
        <begin position="31"/>
        <end position="291"/>
    </location>
</feature>
<keyword evidence="3 7" id="KW-0812">Transmembrane</keyword>
<name>A0AAJ7TDY6_PETMA</name>
<evidence type="ECO:0000256" key="1">
    <source>
        <dbReference type="ARBA" id="ARBA00004141"/>
    </source>
</evidence>
<dbReference type="GO" id="GO:0016020">
    <property type="term" value="C:membrane"/>
    <property type="evidence" value="ECO:0007669"/>
    <property type="project" value="UniProtKB-SubCell"/>
</dbReference>
<keyword evidence="4 8" id="KW-0732">Signal</keyword>
<accession>A0AAJ7TDY6</accession>
<feature type="signal peptide" evidence="8">
    <location>
        <begin position="1"/>
        <end position="30"/>
    </location>
</feature>
<dbReference type="RefSeq" id="XP_032816087.1">
    <property type="nucleotide sequence ID" value="XM_032960196.1"/>
</dbReference>
<gene>
    <name evidence="10" type="primary">TMEM178B</name>
</gene>
<feature type="transmembrane region" description="Helical" evidence="7">
    <location>
        <begin position="247"/>
        <end position="268"/>
    </location>
</feature>
<keyword evidence="6 7" id="KW-0472">Membrane</keyword>
<reference evidence="10" key="1">
    <citation type="submission" date="2025-08" db="UniProtKB">
        <authorList>
            <consortium name="RefSeq"/>
        </authorList>
    </citation>
    <scope>IDENTIFICATION</scope>
    <source>
        <tissue evidence="10">Sperm</tissue>
    </source>
</reference>
<dbReference type="PROSITE" id="PS51257">
    <property type="entry name" value="PROKAR_LIPOPROTEIN"/>
    <property type="match status" value="1"/>
</dbReference>
<comment type="similarity">
    <text evidence="2">Belongs to the TMEM178 family.</text>
</comment>
<evidence type="ECO:0000256" key="7">
    <source>
        <dbReference type="SAM" id="Phobius"/>
    </source>
</evidence>
<dbReference type="PANTHER" id="PTHR32005">
    <property type="entry name" value="TRANSMEMBRANE PROTEIN 178B-RELATED"/>
    <property type="match status" value="1"/>
</dbReference>
<dbReference type="Pfam" id="PF13903">
    <property type="entry name" value="Claudin_2"/>
    <property type="match status" value="1"/>
</dbReference>
<dbReference type="InterPro" id="IPR004031">
    <property type="entry name" value="PMP22/EMP/MP20/Claudin"/>
</dbReference>
<dbReference type="KEGG" id="pmrn:116945666"/>
<sequence>MAAAAARVLLCAGLALALCALGLLAVAACSDHWYETDTRQHKERCRISLSRRNDPGYIYNYNSNLPLRQRPRGQRGGRFARHRRDFWGSATPDAACFRHYNSTHTGLWTRCFRLGFDDEIDDLIAKGAVLRCVAVRYHFSSAALPRNLAHNVTLALRQDEWHSLHLRRMTVGFLGMAVAVVAFGWVVGALGGCRDRGLMQYVAGLLFLMGGTFCIISLCTFVAEINFELSRFPKSVFSLPGDIAHGYGWSMFCAWGGLGLALLAGFLCTLAPSLAGPRTATPKPLSENGMV</sequence>
<evidence type="ECO:0000313" key="10">
    <source>
        <dbReference type="RefSeq" id="XP_032816087.1"/>
    </source>
</evidence>
<dbReference type="PRINTS" id="PR01077">
    <property type="entry name" value="CLAUDIN"/>
</dbReference>
<keyword evidence="5 7" id="KW-1133">Transmembrane helix</keyword>
<dbReference type="Gene3D" id="1.20.140.150">
    <property type="match status" value="1"/>
</dbReference>
<proteinExistence type="inferred from homology"/>
<dbReference type="InterPro" id="IPR039625">
    <property type="entry name" value="T178A/B"/>
</dbReference>
<evidence type="ECO:0000256" key="3">
    <source>
        <dbReference type="ARBA" id="ARBA00022692"/>
    </source>
</evidence>
<evidence type="ECO:0000256" key="5">
    <source>
        <dbReference type="ARBA" id="ARBA00022989"/>
    </source>
</evidence>
<organism evidence="9 10">
    <name type="scientific">Petromyzon marinus</name>
    <name type="common">Sea lamprey</name>
    <dbReference type="NCBI Taxonomy" id="7757"/>
    <lineage>
        <taxon>Eukaryota</taxon>
        <taxon>Metazoa</taxon>
        <taxon>Chordata</taxon>
        <taxon>Craniata</taxon>
        <taxon>Vertebrata</taxon>
        <taxon>Cyclostomata</taxon>
        <taxon>Hyperoartia</taxon>
        <taxon>Petromyzontiformes</taxon>
        <taxon>Petromyzontidae</taxon>
        <taxon>Petromyzon</taxon>
    </lineage>
</organism>